<evidence type="ECO:0000259" key="2">
    <source>
        <dbReference type="Pfam" id="PF19081"/>
    </source>
</evidence>
<name>A0ABW5MTG4_9SPHI</name>
<organism evidence="3 4">
    <name type="scientific">Pedobacter vanadiisoli</name>
    <dbReference type="NCBI Taxonomy" id="1761975"/>
    <lineage>
        <taxon>Bacteria</taxon>
        <taxon>Pseudomonadati</taxon>
        <taxon>Bacteroidota</taxon>
        <taxon>Sphingobacteriia</taxon>
        <taxon>Sphingobacteriales</taxon>
        <taxon>Sphingobacteriaceae</taxon>
        <taxon>Pedobacter</taxon>
    </lineage>
</organism>
<evidence type="ECO:0000313" key="3">
    <source>
        <dbReference type="EMBL" id="MFD2584934.1"/>
    </source>
</evidence>
<protein>
    <recommendedName>
        <fullName evidence="2">Ig-like domain-containing protein</fullName>
    </recommendedName>
</protein>
<dbReference type="EMBL" id="JBHULL010000043">
    <property type="protein sequence ID" value="MFD2584934.1"/>
    <property type="molecule type" value="Genomic_DNA"/>
</dbReference>
<reference evidence="4" key="1">
    <citation type="journal article" date="2019" name="Int. J. Syst. Evol. Microbiol.">
        <title>The Global Catalogue of Microorganisms (GCM) 10K type strain sequencing project: providing services to taxonomists for standard genome sequencing and annotation.</title>
        <authorList>
            <consortium name="The Broad Institute Genomics Platform"/>
            <consortium name="The Broad Institute Genome Sequencing Center for Infectious Disease"/>
            <person name="Wu L."/>
            <person name="Ma J."/>
        </authorList>
    </citation>
    <scope>NUCLEOTIDE SEQUENCE [LARGE SCALE GENOMIC DNA]</scope>
    <source>
        <strain evidence="4">KCTC 42866</strain>
    </source>
</reference>
<evidence type="ECO:0000256" key="1">
    <source>
        <dbReference type="SAM" id="SignalP"/>
    </source>
</evidence>
<keyword evidence="1" id="KW-0732">Signal</keyword>
<feature type="domain" description="Ig-like" evidence="2">
    <location>
        <begin position="230"/>
        <end position="305"/>
    </location>
</feature>
<accession>A0ABW5MTG4</accession>
<comment type="caution">
    <text evidence="3">The sequence shown here is derived from an EMBL/GenBank/DDBJ whole genome shotgun (WGS) entry which is preliminary data.</text>
</comment>
<evidence type="ECO:0000313" key="4">
    <source>
        <dbReference type="Proteomes" id="UP001597461"/>
    </source>
</evidence>
<feature type="signal peptide" evidence="1">
    <location>
        <begin position="1"/>
        <end position="20"/>
    </location>
</feature>
<dbReference type="Proteomes" id="UP001597461">
    <property type="component" value="Unassembled WGS sequence"/>
</dbReference>
<dbReference type="Pfam" id="PF19081">
    <property type="entry name" value="Ig_7"/>
    <property type="match status" value="1"/>
</dbReference>
<feature type="chain" id="PRO_5047148544" description="Ig-like domain-containing protein" evidence="1">
    <location>
        <begin position="21"/>
        <end position="581"/>
    </location>
</feature>
<dbReference type="InterPro" id="IPR044023">
    <property type="entry name" value="Ig_7"/>
</dbReference>
<dbReference type="RefSeq" id="WP_379082516.1">
    <property type="nucleotide sequence ID" value="NZ_JBHULL010000043.1"/>
</dbReference>
<keyword evidence="4" id="KW-1185">Reference proteome</keyword>
<sequence length="581" mass="64357">MLKYIFMALVCLIFSKPLMSQSKWQPKGILHSDKNITVEIEYLISPNSYNNGDNQSYYRYKVTRIGKKRNYYINWRFDFFNCNNELKTQLNSLLINNSTKPGIFTPPNNAFSAKKMANYSNDVRISKSLPEIGSYKPSSQLSMEPIAISGNTELNSGESTTLTLEGGNLAQGDSWRWYYGNCGSKLIGTGTKLTITPDHSFNLFVRAEGKNVTNCISTKINVNQKSIAPKAIYGRSQICEGEQNVTLNINGGKLVGAAKWIWYANNCDGEKIGEGEAINVSPIKTTTYFVRAEDGVDKTSCQSFQINVTNKSIIPIAIDGIANIEYGSETTLIVHGGYLATEAKWVWYKGSGINRRMIGTGQSINTGRIYSGDVFSVRAEGNCNNTEFLSKNVIVKGTSTQTHPNDTKTNQARFFINGGIVFNNVSTVGKSNNFNVTIGRGKKFGWFAKAKFSSKSTNAPFKTNNTSLTAYNVPGYYSYNGNIVSERTAYTIGLFLGKNIISGYLGGGYGKRRFLWGINQYQYHSSFPLSSSYAENINNSFKGAEIEGGIMLRFAFLNLIGGVSSIQFKYTDFNIGIGFNF</sequence>
<proteinExistence type="predicted"/>
<gene>
    <name evidence="3" type="ORF">ACFSR6_20725</name>
</gene>